<dbReference type="InterPro" id="IPR036034">
    <property type="entry name" value="PDZ_sf"/>
</dbReference>
<feature type="region of interest" description="Disordered" evidence="7">
    <location>
        <begin position="239"/>
        <end position="288"/>
    </location>
</feature>
<dbReference type="InterPro" id="IPR043203">
    <property type="entry name" value="VGCC_Ca_Na"/>
</dbReference>
<sequence length="784" mass="88051">MSVTDPDFTAGGFHLLVADLVATHDRVVSELQQQVDDLRAELAGTRRCPGEDLAPAPRKEVADMLHIPMADRVLEPEALHCAPISLEQVALSEEPFVKVFGEEVKHLGLRVAWSAQRPTIQRVDEGTAAEVVGICPGDLLLAINDTETEGRPREELLPLLRDRPLRLRLMRKGSDCSMATGTMTFGTPNHSSKSITGKQSQPALKKTELGKVAAIKNVDDSRGREANLTNAWADSPVSVVQGRAAPDSPRKISSRQIVGRRDGRKTSKGSRAASTNSEADEPEGSHTQLGLRRFITTRKESTASVAEVGIGNFKISIHDQADEKKTCAKRLHSLLKWWNHLEEPDRGGCAFNILESRPFFTLSSTVIMMHAVVVTMSSDWEVNHIGGTPPPHFNYLEMGFLAFYALELGLRLAVHRCFFFIGDSAGWNCFDFLLVAFSGFDVGLFFMQLARHEQESGSGNVSFMRMFRLFKITKILRTIRIIKVFRELSMMVESFTKCLVAMFWGLTLLIFLLYIFAQPAGSYLSCKQLAFLTDMRDNASFVVFVQGVTDLLREQTFSAEDEQSILSQFGSVLDSMLSLYMAVTGGNDWVEYYETVRQCGPFYDVLFLLYTFFFVFALFNIMTGVFVERALTAAIPDRDEMIWEEQKKLAKQVEDFKALCNQLDTDNSGTITKSEFKKHMRSDVMVSYMSSVGLEMHDVEHFFRTVAGEDQEVSIDRFVEGCMAMRGNATALDVQRQLFECKRLSDAIRSLKREHSENMGKVQWILLKAFPRLADEMPKLDDKA</sequence>
<dbReference type="GO" id="GO:0005248">
    <property type="term" value="F:voltage-gated sodium channel activity"/>
    <property type="evidence" value="ECO:0007669"/>
    <property type="project" value="TreeGrafter"/>
</dbReference>
<dbReference type="GO" id="GO:0001518">
    <property type="term" value="C:voltage-gated sodium channel complex"/>
    <property type="evidence" value="ECO:0007669"/>
    <property type="project" value="TreeGrafter"/>
</dbReference>
<dbReference type="GO" id="GO:0005509">
    <property type="term" value="F:calcium ion binding"/>
    <property type="evidence" value="ECO:0007669"/>
    <property type="project" value="InterPro"/>
</dbReference>
<organism evidence="11 12">
    <name type="scientific">Symbiodinium necroappetens</name>
    <dbReference type="NCBI Taxonomy" id="1628268"/>
    <lineage>
        <taxon>Eukaryota</taxon>
        <taxon>Sar</taxon>
        <taxon>Alveolata</taxon>
        <taxon>Dinophyceae</taxon>
        <taxon>Suessiales</taxon>
        <taxon>Symbiodiniaceae</taxon>
        <taxon>Symbiodinium</taxon>
    </lineage>
</organism>
<evidence type="ECO:0000313" key="11">
    <source>
        <dbReference type="EMBL" id="CAE7940624.1"/>
    </source>
</evidence>
<dbReference type="SUPFAM" id="SSF47473">
    <property type="entry name" value="EF-hand"/>
    <property type="match status" value="1"/>
</dbReference>
<keyword evidence="3" id="KW-0106">Calcium</keyword>
<dbReference type="Proteomes" id="UP000601435">
    <property type="component" value="Unassembled WGS sequence"/>
</dbReference>
<evidence type="ECO:0000259" key="9">
    <source>
        <dbReference type="PROSITE" id="PS50106"/>
    </source>
</evidence>
<dbReference type="InterPro" id="IPR002048">
    <property type="entry name" value="EF_hand_dom"/>
</dbReference>
<dbReference type="AlphaFoldDB" id="A0A813CCA8"/>
<feature type="transmembrane region" description="Helical" evidence="8">
    <location>
        <begin position="498"/>
        <end position="517"/>
    </location>
</feature>
<feature type="domain" description="PDZ" evidence="9">
    <location>
        <begin position="96"/>
        <end position="169"/>
    </location>
</feature>
<dbReference type="SUPFAM" id="SSF81324">
    <property type="entry name" value="Voltage-gated potassium channels"/>
    <property type="match status" value="1"/>
</dbReference>
<proteinExistence type="predicted"/>
<dbReference type="PROSITE" id="PS00018">
    <property type="entry name" value="EF_HAND_1"/>
    <property type="match status" value="1"/>
</dbReference>
<dbReference type="InterPro" id="IPR041489">
    <property type="entry name" value="PDZ_6"/>
</dbReference>
<evidence type="ECO:0000256" key="8">
    <source>
        <dbReference type="SAM" id="Phobius"/>
    </source>
</evidence>
<dbReference type="EMBL" id="CAJNJA010091852">
    <property type="protein sequence ID" value="CAE7940624.1"/>
    <property type="molecule type" value="Genomic_DNA"/>
</dbReference>
<dbReference type="PANTHER" id="PTHR10037:SF62">
    <property type="entry name" value="SODIUM CHANNEL PROTEIN 60E"/>
    <property type="match status" value="1"/>
</dbReference>
<dbReference type="Gene3D" id="2.30.42.10">
    <property type="match status" value="1"/>
</dbReference>
<accession>A0A813CCA8</accession>
<comment type="caution">
    <text evidence="11">The sequence shown here is derived from an EMBL/GenBank/DDBJ whole genome shotgun (WGS) entry which is preliminary data.</text>
</comment>
<dbReference type="Gene3D" id="1.10.238.10">
    <property type="entry name" value="EF-hand"/>
    <property type="match status" value="1"/>
</dbReference>
<feature type="compositionally biased region" description="Polar residues" evidence="7">
    <location>
        <begin position="184"/>
        <end position="202"/>
    </location>
</feature>
<dbReference type="Pfam" id="PF00520">
    <property type="entry name" value="Ion_trans"/>
    <property type="match status" value="1"/>
</dbReference>
<keyword evidence="6" id="KW-0175">Coiled coil</keyword>
<evidence type="ECO:0000256" key="7">
    <source>
        <dbReference type="SAM" id="MobiDB-lite"/>
    </source>
</evidence>
<evidence type="ECO:0000259" key="10">
    <source>
        <dbReference type="PROSITE" id="PS50222"/>
    </source>
</evidence>
<evidence type="ECO:0000256" key="3">
    <source>
        <dbReference type="ARBA" id="ARBA00022837"/>
    </source>
</evidence>
<dbReference type="InterPro" id="IPR027359">
    <property type="entry name" value="Volt_channel_dom_sf"/>
</dbReference>
<dbReference type="InterPro" id="IPR018247">
    <property type="entry name" value="EF_Hand_1_Ca_BS"/>
</dbReference>
<evidence type="ECO:0000256" key="1">
    <source>
        <dbReference type="ARBA" id="ARBA00004141"/>
    </source>
</evidence>
<evidence type="ECO:0000256" key="6">
    <source>
        <dbReference type="SAM" id="Coils"/>
    </source>
</evidence>
<dbReference type="Gene3D" id="1.10.287.70">
    <property type="match status" value="1"/>
</dbReference>
<evidence type="ECO:0000256" key="2">
    <source>
        <dbReference type="ARBA" id="ARBA00022692"/>
    </source>
</evidence>
<feature type="region of interest" description="Disordered" evidence="7">
    <location>
        <begin position="184"/>
        <end position="204"/>
    </location>
</feature>
<dbReference type="SUPFAM" id="SSF50156">
    <property type="entry name" value="PDZ domain-like"/>
    <property type="match status" value="1"/>
</dbReference>
<evidence type="ECO:0000256" key="4">
    <source>
        <dbReference type="ARBA" id="ARBA00022989"/>
    </source>
</evidence>
<keyword evidence="12" id="KW-1185">Reference proteome</keyword>
<feature type="coiled-coil region" evidence="6">
    <location>
        <begin position="21"/>
        <end position="48"/>
    </location>
</feature>
<reference evidence="11" key="1">
    <citation type="submission" date="2021-02" db="EMBL/GenBank/DDBJ databases">
        <authorList>
            <person name="Dougan E. K."/>
            <person name="Rhodes N."/>
            <person name="Thang M."/>
            <person name="Chan C."/>
        </authorList>
    </citation>
    <scope>NUCLEOTIDE SEQUENCE</scope>
</reference>
<evidence type="ECO:0000313" key="12">
    <source>
        <dbReference type="Proteomes" id="UP000601435"/>
    </source>
</evidence>
<dbReference type="SMART" id="SM00228">
    <property type="entry name" value="PDZ"/>
    <property type="match status" value="1"/>
</dbReference>
<evidence type="ECO:0000256" key="5">
    <source>
        <dbReference type="ARBA" id="ARBA00023136"/>
    </source>
</evidence>
<dbReference type="OrthoDB" id="423169at2759"/>
<name>A0A813CCA8_9DINO</name>
<keyword evidence="5 8" id="KW-0472">Membrane</keyword>
<keyword evidence="2 8" id="KW-0812">Transmembrane</keyword>
<gene>
    <name evidence="11" type="ORF">SNEC2469_LOCUS33961</name>
</gene>
<dbReference type="PROSITE" id="PS50106">
    <property type="entry name" value="PDZ"/>
    <property type="match status" value="1"/>
</dbReference>
<dbReference type="Pfam" id="PF17820">
    <property type="entry name" value="PDZ_6"/>
    <property type="match status" value="1"/>
</dbReference>
<feature type="transmembrane region" description="Helical" evidence="8">
    <location>
        <begin position="607"/>
        <end position="627"/>
    </location>
</feature>
<keyword evidence="4 8" id="KW-1133">Transmembrane helix</keyword>
<dbReference type="PANTHER" id="PTHR10037">
    <property type="entry name" value="VOLTAGE-GATED CATION CHANNEL CALCIUM AND SODIUM"/>
    <property type="match status" value="1"/>
</dbReference>
<dbReference type="InterPro" id="IPR001478">
    <property type="entry name" value="PDZ"/>
</dbReference>
<comment type="subcellular location">
    <subcellularLocation>
        <location evidence="1">Membrane</location>
        <topology evidence="1">Multi-pass membrane protein</topology>
    </subcellularLocation>
</comment>
<dbReference type="Gene3D" id="1.20.120.350">
    <property type="entry name" value="Voltage-gated potassium channels. Chain C"/>
    <property type="match status" value="1"/>
</dbReference>
<dbReference type="PROSITE" id="PS50222">
    <property type="entry name" value="EF_HAND_2"/>
    <property type="match status" value="1"/>
</dbReference>
<dbReference type="InterPro" id="IPR005821">
    <property type="entry name" value="Ion_trans_dom"/>
</dbReference>
<feature type="domain" description="EF-hand" evidence="10">
    <location>
        <begin position="651"/>
        <end position="686"/>
    </location>
</feature>
<feature type="non-terminal residue" evidence="11">
    <location>
        <position position="784"/>
    </location>
</feature>
<dbReference type="InterPro" id="IPR011992">
    <property type="entry name" value="EF-hand-dom_pair"/>
</dbReference>
<protein>
    <submittedName>
        <fullName evidence="11">Uncharacterized protein</fullName>
    </submittedName>
</protein>
<dbReference type="SMART" id="SM00054">
    <property type="entry name" value="EFh"/>
    <property type="match status" value="1"/>
</dbReference>